<feature type="compositionally biased region" description="Basic and acidic residues" evidence="1">
    <location>
        <begin position="109"/>
        <end position="122"/>
    </location>
</feature>
<protein>
    <submittedName>
        <fullName evidence="2">Uncharacterized protein</fullName>
    </submittedName>
</protein>
<evidence type="ECO:0000313" key="3">
    <source>
        <dbReference type="Proteomes" id="UP000017836"/>
    </source>
</evidence>
<name>U5DGM5_AMBTC</name>
<evidence type="ECO:0000256" key="1">
    <source>
        <dbReference type="SAM" id="MobiDB-lite"/>
    </source>
</evidence>
<organism evidence="2 3">
    <name type="scientific">Amborella trichopoda</name>
    <dbReference type="NCBI Taxonomy" id="13333"/>
    <lineage>
        <taxon>Eukaryota</taxon>
        <taxon>Viridiplantae</taxon>
        <taxon>Streptophyta</taxon>
        <taxon>Embryophyta</taxon>
        <taxon>Tracheophyta</taxon>
        <taxon>Spermatophyta</taxon>
        <taxon>Magnoliopsida</taxon>
        <taxon>Amborellales</taxon>
        <taxon>Amborellaceae</taxon>
        <taxon>Amborella</taxon>
    </lineage>
</organism>
<keyword evidence="3" id="KW-1185">Reference proteome</keyword>
<sequence>MEKWDNLRYRFLKTGYDKMSFKSEKVGFHERGFKASHTMYRGERDLETKDGAKSSLHNNNRGERVVEAKAEAPVINHKELINKYGGFLVEEKFPARPRGGAAAAMKQPEQPKKNNGHLERRGFFQPRGAWF</sequence>
<gene>
    <name evidence="2" type="ORF">AMTR_s00062p00093090</name>
</gene>
<dbReference type="Gramene" id="ERN19568">
    <property type="protein sequence ID" value="ERN19568"/>
    <property type="gene ID" value="AMTR_s00062p00093090"/>
</dbReference>
<evidence type="ECO:0000313" key="2">
    <source>
        <dbReference type="EMBL" id="ERN19568.1"/>
    </source>
</evidence>
<accession>U5DGM5</accession>
<dbReference type="HOGENOM" id="CLU_1973511_0_0_1"/>
<proteinExistence type="predicted"/>
<reference evidence="3" key="1">
    <citation type="journal article" date="2013" name="Science">
        <title>The Amborella genome and the evolution of flowering plants.</title>
        <authorList>
            <consortium name="Amborella Genome Project"/>
        </authorList>
    </citation>
    <scope>NUCLEOTIDE SEQUENCE [LARGE SCALE GENOMIC DNA]</scope>
</reference>
<feature type="region of interest" description="Disordered" evidence="1">
    <location>
        <begin position="98"/>
        <end position="131"/>
    </location>
</feature>
<dbReference type="AlphaFoldDB" id="U5DGM5"/>
<dbReference type="Proteomes" id="UP000017836">
    <property type="component" value="Unassembled WGS sequence"/>
</dbReference>
<dbReference type="EMBL" id="KI392068">
    <property type="protein sequence ID" value="ERN19568.1"/>
    <property type="molecule type" value="Genomic_DNA"/>
</dbReference>